<reference evidence="2" key="1">
    <citation type="submission" date="2018-05" db="EMBL/GenBank/DDBJ databases">
        <authorList>
            <person name="Lanie J.A."/>
            <person name="Ng W.-L."/>
            <person name="Kazmierczak K.M."/>
            <person name="Andrzejewski T.M."/>
            <person name="Davidsen T.M."/>
            <person name="Wayne K.J."/>
            <person name="Tettelin H."/>
            <person name="Glass J.I."/>
            <person name="Rusch D."/>
            <person name="Podicherti R."/>
            <person name="Tsui H.-C.T."/>
            <person name="Winkler M.E."/>
        </authorList>
    </citation>
    <scope>NUCLEOTIDE SEQUENCE</scope>
</reference>
<dbReference type="InterPro" id="IPR018389">
    <property type="entry name" value="DctP_fam"/>
</dbReference>
<proteinExistence type="predicted"/>
<keyword evidence="1" id="KW-0732">Signal</keyword>
<dbReference type="AlphaFoldDB" id="A0A382KI65"/>
<evidence type="ECO:0000256" key="1">
    <source>
        <dbReference type="ARBA" id="ARBA00022729"/>
    </source>
</evidence>
<protein>
    <recommendedName>
        <fullName evidence="3">C4-dicarboxylate ABC transporter substrate-binding protein</fullName>
    </recommendedName>
</protein>
<gene>
    <name evidence="2" type="ORF">METZ01_LOCUS277024</name>
</gene>
<dbReference type="Pfam" id="PF03480">
    <property type="entry name" value="DctP"/>
    <property type="match status" value="1"/>
</dbReference>
<dbReference type="InterPro" id="IPR038404">
    <property type="entry name" value="TRAP_DctP_sf"/>
</dbReference>
<evidence type="ECO:0000313" key="2">
    <source>
        <dbReference type="EMBL" id="SVC24170.1"/>
    </source>
</evidence>
<accession>A0A382KI65</accession>
<feature type="non-terminal residue" evidence="2">
    <location>
        <position position="1"/>
    </location>
</feature>
<evidence type="ECO:0008006" key="3">
    <source>
        <dbReference type="Google" id="ProtNLM"/>
    </source>
</evidence>
<dbReference type="EMBL" id="UINC01080852">
    <property type="protein sequence ID" value="SVC24170.1"/>
    <property type="molecule type" value="Genomic_DNA"/>
</dbReference>
<dbReference type="Gene3D" id="3.40.190.170">
    <property type="entry name" value="Bacterial extracellular solute-binding protein, family 7"/>
    <property type="match status" value="1"/>
</dbReference>
<dbReference type="GO" id="GO:0055085">
    <property type="term" value="P:transmembrane transport"/>
    <property type="evidence" value="ECO:0007669"/>
    <property type="project" value="InterPro"/>
</dbReference>
<organism evidence="2">
    <name type="scientific">marine metagenome</name>
    <dbReference type="NCBI Taxonomy" id="408172"/>
    <lineage>
        <taxon>unclassified sequences</taxon>
        <taxon>metagenomes</taxon>
        <taxon>ecological metagenomes</taxon>
    </lineage>
</organism>
<sequence length="117" mass="13238">IPYIKHIYHIPGKFYNTAFSIMMNQKKWDSLSKDVQQAIESKAGLNIARHAKAWDDNAKEARPQFKAGGINYAPASAKLVAEMKQRYSSFDADWIKIAEKKGIDGKAALAFYRKNAM</sequence>
<name>A0A382KI65_9ZZZZ</name>